<evidence type="ECO:0000256" key="12">
    <source>
        <dbReference type="ARBA" id="ARBA00023170"/>
    </source>
</evidence>
<dbReference type="Pfam" id="PF07715">
    <property type="entry name" value="Plug"/>
    <property type="match status" value="1"/>
</dbReference>
<feature type="chain" id="PRO_5045373584" evidence="16">
    <location>
        <begin position="20"/>
        <end position="696"/>
    </location>
</feature>
<evidence type="ECO:0000256" key="15">
    <source>
        <dbReference type="RuleBase" id="RU003357"/>
    </source>
</evidence>
<keyword evidence="3 14" id="KW-0813">Transport</keyword>
<keyword evidence="11 14" id="KW-0472">Membrane</keyword>
<evidence type="ECO:0000313" key="19">
    <source>
        <dbReference type="EMBL" id="MEJ8473939.1"/>
    </source>
</evidence>
<comment type="caution">
    <text evidence="19">The sequence shown here is derived from an EMBL/GenBank/DDBJ whole genome shotgun (WGS) entry which is preliminary data.</text>
</comment>
<evidence type="ECO:0000256" key="4">
    <source>
        <dbReference type="ARBA" id="ARBA00022452"/>
    </source>
</evidence>
<evidence type="ECO:0000313" key="20">
    <source>
        <dbReference type="Proteomes" id="UP001385499"/>
    </source>
</evidence>
<dbReference type="InterPro" id="IPR039426">
    <property type="entry name" value="TonB-dep_rcpt-like"/>
</dbReference>
<dbReference type="PANTHER" id="PTHR32552:SF68">
    <property type="entry name" value="FERRICHROME OUTER MEMBRANE TRANSPORTER_PHAGE RECEPTOR"/>
    <property type="match status" value="1"/>
</dbReference>
<dbReference type="InterPro" id="IPR036942">
    <property type="entry name" value="Beta-barrel_TonB_sf"/>
</dbReference>
<keyword evidence="13 14" id="KW-0998">Cell outer membrane</keyword>
<dbReference type="InterPro" id="IPR010105">
    <property type="entry name" value="TonB_sidphr_rcpt"/>
</dbReference>
<dbReference type="Gene3D" id="2.40.170.20">
    <property type="entry name" value="TonB-dependent receptor, beta-barrel domain"/>
    <property type="match status" value="1"/>
</dbReference>
<dbReference type="EMBL" id="JBAKIA010000004">
    <property type="protein sequence ID" value="MEJ8473939.1"/>
    <property type="molecule type" value="Genomic_DNA"/>
</dbReference>
<evidence type="ECO:0000256" key="16">
    <source>
        <dbReference type="SAM" id="SignalP"/>
    </source>
</evidence>
<dbReference type="NCBIfam" id="TIGR01783">
    <property type="entry name" value="TonB-siderophor"/>
    <property type="match status" value="1"/>
</dbReference>
<keyword evidence="8" id="KW-0408">Iron</keyword>
<sequence>MLKYSGLITAALLLAVEGAAVQGANGQEITALEAVVVKGDGGADDDRDTIIARGSSVGSKTDTPILDVPASVSVVTEKEMSQRAVENLDEALAYTSGVVTDIYGSDNRYDFYLIRGFYQTSLGSYLDGLPMRVPGFTGSRIEPYGMERIEVLKGSTSTLFGMNAPGGLVNAITKKPRPESFGEVYTTIGDDHVEAGTDFGGPIDAEGKWLYRFTTKAQDGSNGTDYSNDDRFYVAPSLTWRPTDSTELTFLANYYKRDGNTSHGIPLGSALDPDTYLGEPDFDKMDTEEWSVGYQFAHEFDNGLKFRQTLRYSDLDLTYESVYGGTTDPTANRSAWAVYGSTKRFAVDSNLQYDASFGAVDTRSLVGLDYYHEDVKEHRVFGSASGIDVYNPAYCGLSCITMPPGYHWDEQRSALGLYAQEELTFLDKFIVTLGGRYDRVKTDSSYPEYNLAYSATDEAFTSRVGLTYKLRDDLSVYANYSESFQPVSAEIALANSPEPQRGTQYEVGLKYQPSFMDALFTASVFDLTQTNVPYYINATTQAQVGEVRVRGLELEGKMALTDQLNMTLAYSYWDPEIMEDGNDGNVGNRPLLVPNNIASAWLDYKIPGRWRMNDLTIGAGVRYVGSTFADNANTIKLDARTLVDAMVSYELFDNASLQVNATNLLDERYIANVDTFTNTAYYGDSRAIKATFRYTW</sequence>
<organism evidence="19 20">
    <name type="scientific">Roseibium algae</name>
    <dbReference type="NCBI Taxonomy" id="3123038"/>
    <lineage>
        <taxon>Bacteria</taxon>
        <taxon>Pseudomonadati</taxon>
        <taxon>Pseudomonadota</taxon>
        <taxon>Alphaproteobacteria</taxon>
        <taxon>Hyphomicrobiales</taxon>
        <taxon>Stappiaceae</taxon>
        <taxon>Roseibium</taxon>
    </lineage>
</organism>
<evidence type="ECO:0000256" key="1">
    <source>
        <dbReference type="ARBA" id="ARBA00004571"/>
    </source>
</evidence>
<evidence type="ECO:0000256" key="7">
    <source>
        <dbReference type="ARBA" id="ARBA00022729"/>
    </source>
</evidence>
<evidence type="ECO:0000259" key="18">
    <source>
        <dbReference type="Pfam" id="PF07715"/>
    </source>
</evidence>
<keyword evidence="9" id="KW-0406">Ion transport</keyword>
<dbReference type="InterPro" id="IPR012910">
    <property type="entry name" value="Plug_dom"/>
</dbReference>
<dbReference type="PROSITE" id="PS52016">
    <property type="entry name" value="TONB_DEPENDENT_REC_3"/>
    <property type="match status" value="1"/>
</dbReference>
<evidence type="ECO:0000256" key="11">
    <source>
        <dbReference type="ARBA" id="ARBA00023136"/>
    </source>
</evidence>
<dbReference type="Gene3D" id="2.170.130.10">
    <property type="entry name" value="TonB-dependent receptor, plug domain"/>
    <property type="match status" value="1"/>
</dbReference>
<dbReference type="InterPro" id="IPR037066">
    <property type="entry name" value="Plug_dom_sf"/>
</dbReference>
<evidence type="ECO:0000256" key="8">
    <source>
        <dbReference type="ARBA" id="ARBA00023004"/>
    </source>
</evidence>
<dbReference type="CDD" id="cd01347">
    <property type="entry name" value="ligand_gated_channel"/>
    <property type="match status" value="1"/>
</dbReference>
<keyword evidence="5" id="KW-0410">Iron transport</keyword>
<evidence type="ECO:0000256" key="14">
    <source>
        <dbReference type="PROSITE-ProRule" id="PRU01360"/>
    </source>
</evidence>
<name>A0ABU8TIF0_9HYPH</name>
<evidence type="ECO:0000256" key="13">
    <source>
        <dbReference type="ARBA" id="ARBA00023237"/>
    </source>
</evidence>
<protein>
    <submittedName>
        <fullName evidence="19">TonB-dependent siderophore receptor</fullName>
    </submittedName>
</protein>
<keyword evidence="4 14" id="KW-1134">Transmembrane beta strand</keyword>
<evidence type="ECO:0000256" key="6">
    <source>
        <dbReference type="ARBA" id="ARBA00022692"/>
    </source>
</evidence>
<feature type="signal peptide" evidence="16">
    <location>
        <begin position="1"/>
        <end position="19"/>
    </location>
</feature>
<dbReference type="RefSeq" id="WP_340273635.1">
    <property type="nucleotide sequence ID" value="NZ_JBAKIA010000004.1"/>
</dbReference>
<keyword evidence="12 19" id="KW-0675">Receptor</keyword>
<dbReference type="Proteomes" id="UP001385499">
    <property type="component" value="Unassembled WGS sequence"/>
</dbReference>
<dbReference type="SUPFAM" id="SSF56935">
    <property type="entry name" value="Porins"/>
    <property type="match status" value="1"/>
</dbReference>
<dbReference type="Pfam" id="PF00593">
    <property type="entry name" value="TonB_dep_Rec_b-barrel"/>
    <property type="match status" value="1"/>
</dbReference>
<feature type="domain" description="TonB-dependent receptor plug" evidence="18">
    <location>
        <begin position="65"/>
        <end position="167"/>
    </location>
</feature>
<dbReference type="PANTHER" id="PTHR32552">
    <property type="entry name" value="FERRICHROME IRON RECEPTOR-RELATED"/>
    <property type="match status" value="1"/>
</dbReference>
<evidence type="ECO:0000256" key="9">
    <source>
        <dbReference type="ARBA" id="ARBA00023065"/>
    </source>
</evidence>
<dbReference type="InterPro" id="IPR000531">
    <property type="entry name" value="Beta-barrel_TonB"/>
</dbReference>
<feature type="domain" description="TonB-dependent receptor-like beta-barrel" evidence="17">
    <location>
        <begin position="239"/>
        <end position="664"/>
    </location>
</feature>
<accession>A0ABU8TIF0</accession>
<evidence type="ECO:0000256" key="10">
    <source>
        <dbReference type="ARBA" id="ARBA00023077"/>
    </source>
</evidence>
<keyword evidence="20" id="KW-1185">Reference proteome</keyword>
<proteinExistence type="inferred from homology"/>
<reference evidence="19 20" key="1">
    <citation type="submission" date="2024-02" db="EMBL/GenBank/DDBJ databases">
        <title>Roseibium algae sp. nov., isolated from marine alga (Grateloupia sp.), showing potential in myo-inositol conversion.</title>
        <authorList>
            <person name="Wang Y."/>
        </authorList>
    </citation>
    <scope>NUCLEOTIDE SEQUENCE [LARGE SCALE GENOMIC DNA]</scope>
    <source>
        <strain evidence="19 20">H3510</strain>
    </source>
</reference>
<comment type="similarity">
    <text evidence="2 14 15">Belongs to the TonB-dependent receptor family.</text>
</comment>
<gene>
    <name evidence="19" type="ORF">V6575_07555</name>
</gene>
<evidence type="ECO:0000256" key="2">
    <source>
        <dbReference type="ARBA" id="ARBA00009810"/>
    </source>
</evidence>
<evidence type="ECO:0000259" key="17">
    <source>
        <dbReference type="Pfam" id="PF00593"/>
    </source>
</evidence>
<comment type="subcellular location">
    <subcellularLocation>
        <location evidence="1 14">Cell outer membrane</location>
        <topology evidence="1 14">Multi-pass membrane protein</topology>
    </subcellularLocation>
</comment>
<keyword evidence="7 16" id="KW-0732">Signal</keyword>
<keyword evidence="6 14" id="KW-0812">Transmembrane</keyword>
<keyword evidence="10 15" id="KW-0798">TonB box</keyword>
<evidence type="ECO:0000256" key="5">
    <source>
        <dbReference type="ARBA" id="ARBA00022496"/>
    </source>
</evidence>
<evidence type="ECO:0000256" key="3">
    <source>
        <dbReference type="ARBA" id="ARBA00022448"/>
    </source>
</evidence>